<dbReference type="AlphaFoldDB" id="A0A8D8FYM7"/>
<accession>A0A8D8FYM7</accession>
<reference evidence="1" key="1">
    <citation type="submission" date="2021-05" db="EMBL/GenBank/DDBJ databases">
        <authorList>
            <person name="Alioto T."/>
            <person name="Alioto T."/>
            <person name="Gomez Garrido J."/>
        </authorList>
    </citation>
    <scope>NUCLEOTIDE SEQUENCE</scope>
</reference>
<organism evidence="1">
    <name type="scientific">Culex pipiens</name>
    <name type="common">House mosquito</name>
    <dbReference type="NCBI Taxonomy" id="7175"/>
    <lineage>
        <taxon>Eukaryota</taxon>
        <taxon>Metazoa</taxon>
        <taxon>Ecdysozoa</taxon>
        <taxon>Arthropoda</taxon>
        <taxon>Hexapoda</taxon>
        <taxon>Insecta</taxon>
        <taxon>Pterygota</taxon>
        <taxon>Neoptera</taxon>
        <taxon>Endopterygota</taxon>
        <taxon>Diptera</taxon>
        <taxon>Nematocera</taxon>
        <taxon>Culicoidea</taxon>
        <taxon>Culicidae</taxon>
        <taxon>Culicinae</taxon>
        <taxon>Culicini</taxon>
        <taxon>Culex</taxon>
        <taxon>Culex</taxon>
    </lineage>
</organism>
<protein>
    <submittedName>
        <fullName evidence="1">(northern house mosquito) hypothetical protein</fullName>
    </submittedName>
</protein>
<sequence>MLMIRGSGCFVFAPPSIAMPRMGFDFFTVMWRFPRWSGTMWGGWSWHCSSEEPFWSIGSRCIDWDESQLRTVSWMCFEGGFKYQLWDDIPTGCFFFTSQTNYTGNYEF</sequence>
<proteinExistence type="predicted"/>
<evidence type="ECO:0000313" key="1">
    <source>
        <dbReference type="EMBL" id="CAG6487319.1"/>
    </source>
</evidence>
<name>A0A8D8FYM7_CULPI</name>
<dbReference type="EMBL" id="HBUE01106535">
    <property type="protein sequence ID" value="CAG6487319.1"/>
    <property type="molecule type" value="Transcribed_RNA"/>
</dbReference>